<dbReference type="AlphaFoldDB" id="A0A3S5BUP3"/>
<organism evidence="1 2">
    <name type="scientific">Protopolystoma xenopodis</name>
    <dbReference type="NCBI Taxonomy" id="117903"/>
    <lineage>
        <taxon>Eukaryota</taxon>
        <taxon>Metazoa</taxon>
        <taxon>Spiralia</taxon>
        <taxon>Lophotrochozoa</taxon>
        <taxon>Platyhelminthes</taxon>
        <taxon>Monogenea</taxon>
        <taxon>Polyopisthocotylea</taxon>
        <taxon>Polystomatidea</taxon>
        <taxon>Polystomatidae</taxon>
        <taxon>Protopolystoma</taxon>
    </lineage>
</organism>
<proteinExistence type="predicted"/>
<keyword evidence="2" id="KW-1185">Reference proteome</keyword>
<reference evidence="1" key="1">
    <citation type="submission" date="2018-11" db="EMBL/GenBank/DDBJ databases">
        <authorList>
            <consortium name="Pathogen Informatics"/>
        </authorList>
    </citation>
    <scope>NUCLEOTIDE SEQUENCE</scope>
</reference>
<protein>
    <submittedName>
        <fullName evidence="1">Uncharacterized protein</fullName>
    </submittedName>
</protein>
<comment type="caution">
    <text evidence="1">The sequence shown here is derived from an EMBL/GenBank/DDBJ whole genome shotgun (WGS) entry which is preliminary data.</text>
</comment>
<accession>A0A3S5BUP3</accession>
<dbReference type="Proteomes" id="UP000784294">
    <property type="component" value="Unassembled WGS sequence"/>
</dbReference>
<name>A0A3S5BUP3_9PLAT</name>
<evidence type="ECO:0000313" key="2">
    <source>
        <dbReference type="Proteomes" id="UP000784294"/>
    </source>
</evidence>
<gene>
    <name evidence="1" type="ORF">PXEA_LOCUS12689</name>
</gene>
<dbReference type="EMBL" id="CAAALY010040768">
    <property type="protein sequence ID" value="VEL19249.1"/>
    <property type="molecule type" value="Genomic_DNA"/>
</dbReference>
<evidence type="ECO:0000313" key="1">
    <source>
        <dbReference type="EMBL" id="VEL19249.1"/>
    </source>
</evidence>
<sequence>MAQVVRTGELWPTSRCDSTRLQCAVEPAYRSLIGTRSNTRADKCPRLASSRLRVAALPYSPFPHALPSQVSPSLLLSA</sequence>